<feature type="transmembrane region" description="Helical" evidence="7">
    <location>
        <begin position="739"/>
        <end position="764"/>
    </location>
</feature>
<keyword evidence="5 7" id="KW-0472">Membrane</keyword>
<feature type="transmembrane region" description="Helical" evidence="7">
    <location>
        <begin position="21"/>
        <end position="44"/>
    </location>
</feature>
<dbReference type="Proteomes" id="UP001317259">
    <property type="component" value="Unassembled WGS sequence"/>
</dbReference>
<comment type="caution">
    <text evidence="9">The sequence shown here is derived from an EMBL/GenBank/DDBJ whole genome shotgun (WGS) entry which is preliminary data.</text>
</comment>
<feature type="transmembrane region" description="Helical" evidence="7">
    <location>
        <begin position="838"/>
        <end position="861"/>
    </location>
</feature>
<dbReference type="InterPro" id="IPR050250">
    <property type="entry name" value="Macrolide_Exporter_MacB"/>
</dbReference>
<dbReference type="RefSeq" id="WP_242373439.1">
    <property type="nucleotide sequence ID" value="NZ_JAKRKC020000001.1"/>
</dbReference>
<keyword evidence="4 7" id="KW-1133">Transmembrane helix</keyword>
<dbReference type="Pfam" id="PF02687">
    <property type="entry name" value="FtsX"/>
    <property type="match status" value="1"/>
</dbReference>
<evidence type="ECO:0000256" key="7">
    <source>
        <dbReference type="SAM" id="Phobius"/>
    </source>
</evidence>
<feature type="transmembrane region" description="Helical" evidence="7">
    <location>
        <begin position="411"/>
        <end position="432"/>
    </location>
</feature>
<comment type="subcellular location">
    <subcellularLocation>
        <location evidence="1">Cell membrane</location>
        <topology evidence="1">Multi-pass membrane protein</topology>
    </subcellularLocation>
</comment>
<feature type="transmembrane region" description="Helical" evidence="7">
    <location>
        <begin position="452"/>
        <end position="477"/>
    </location>
</feature>
<evidence type="ECO:0000313" key="9">
    <source>
        <dbReference type="EMBL" id="MCK2212757.1"/>
    </source>
</evidence>
<keyword evidence="3 7" id="KW-0812">Transmembrane</keyword>
<name>A0ABT0FKA9_9ACTN</name>
<feature type="transmembrane region" description="Helical" evidence="7">
    <location>
        <begin position="267"/>
        <end position="296"/>
    </location>
</feature>
<proteinExistence type="inferred from homology"/>
<feature type="transmembrane region" description="Helical" evidence="7">
    <location>
        <begin position="785"/>
        <end position="818"/>
    </location>
</feature>
<comment type="similarity">
    <text evidence="6">Belongs to the ABC-4 integral membrane protein family.</text>
</comment>
<accession>A0ABT0FKA9</accession>
<gene>
    <name evidence="9" type="ORF">MF672_002945</name>
</gene>
<evidence type="ECO:0000256" key="2">
    <source>
        <dbReference type="ARBA" id="ARBA00022475"/>
    </source>
</evidence>
<dbReference type="PANTHER" id="PTHR30572">
    <property type="entry name" value="MEMBRANE COMPONENT OF TRANSPORTER-RELATED"/>
    <property type="match status" value="1"/>
</dbReference>
<keyword evidence="2" id="KW-1003">Cell membrane</keyword>
<evidence type="ECO:0000256" key="4">
    <source>
        <dbReference type="ARBA" id="ARBA00022989"/>
    </source>
</evidence>
<protein>
    <submittedName>
        <fullName evidence="9">ABC transporter permease</fullName>
    </submittedName>
</protein>
<evidence type="ECO:0000259" key="8">
    <source>
        <dbReference type="Pfam" id="PF02687"/>
    </source>
</evidence>
<feature type="transmembrane region" description="Helical" evidence="7">
    <location>
        <begin position="366"/>
        <end position="390"/>
    </location>
</feature>
<dbReference type="EMBL" id="JAKRKC020000001">
    <property type="protein sequence ID" value="MCK2212757.1"/>
    <property type="molecule type" value="Genomic_DNA"/>
</dbReference>
<feature type="transmembrane region" description="Helical" evidence="7">
    <location>
        <begin position="498"/>
        <end position="519"/>
    </location>
</feature>
<keyword evidence="10" id="KW-1185">Reference proteome</keyword>
<evidence type="ECO:0000256" key="6">
    <source>
        <dbReference type="ARBA" id="ARBA00038076"/>
    </source>
</evidence>
<organism evidence="9 10">
    <name type="scientific">Actinomadura luzonensis</name>
    <dbReference type="NCBI Taxonomy" id="2805427"/>
    <lineage>
        <taxon>Bacteria</taxon>
        <taxon>Bacillati</taxon>
        <taxon>Actinomycetota</taxon>
        <taxon>Actinomycetes</taxon>
        <taxon>Streptosporangiales</taxon>
        <taxon>Thermomonosporaceae</taxon>
        <taxon>Actinomadura</taxon>
    </lineage>
</organism>
<dbReference type="InterPro" id="IPR003838">
    <property type="entry name" value="ABC3_permease_C"/>
</dbReference>
<dbReference type="PANTHER" id="PTHR30572:SF4">
    <property type="entry name" value="ABC TRANSPORTER PERMEASE YTRF"/>
    <property type="match status" value="1"/>
</dbReference>
<evidence type="ECO:0000256" key="5">
    <source>
        <dbReference type="ARBA" id="ARBA00023136"/>
    </source>
</evidence>
<feature type="transmembrane region" description="Helical" evidence="7">
    <location>
        <begin position="325"/>
        <end position="346"/>
    </location>
</feature>
<reference evidence="9 10" key="1">
    <citation type="submission" date="2022-04" db="EMBL/GenBank/DDBJ databases">
        <title>Genome draft of Actinomadura sp. ATCC 31491.</title>
        <authorList>
            <person name="Shi X."/>
            <person name="Du Y."/>
        </authorList>
    </citation>
    <scope>NUCLEOTIDE SEQUENCE [LARGE SCALE GENOMIC DNA]</scope>
    <source>
        <strain evidence="9 10">ATCC 31491</strain>
    </source>
</reference>
<sequence length="873" mass="89797">MSAVRAALRISRRDALRAKGRTALIMTLIGLPVLVITAVLTGGATTDLTPQERLPALLGAADARIVTLPFRTAVKQDYAADGPSQRDAKRRERPWTPQEVTALLSGGRLLRYQQNSVEARVGGGFDRVDVLETDLRDPLARGMRELVEGRFAAAPGEVVVSPELAGRGVKVGGTIGVTRQERPMRVVGVARHPNRPGLAEVVALPEAVLGHQNDGNSSGWLAGTPRPVGRADVRRLNRAGLAVASRAVIESPTASELRAREGAGRRLAGVVSAGLAVVVIVAETVLLAGPAFAVGLRRRRRELALIAAQGGSAAHLRAVVLADGLVLGGLAALIGACLGAGAGVLAESLLAPALDWTHGPVDVPGWRIAGVAALGVLSGLIAALVPAVQAARQRPAQVLAGRAAVDPPGRAGRPVLGLVLVALGLAGLVAGVRPGNPWYRSAGFLGTGQPALIAATVTGLGLVAVMPWLVQLAGRLAGRLPLPMRLSVRDAARHRVRTSSAAAAVMAATMAVVALGIAVNTSFAGREADRRAVTPVGTVTVDGRQVRTDAEWSRARAVAERELPGAAPVPGLKARDRKGEAVELALAWSPSSCPDPGACRPPAYHDLDLPIGDERLLALLQGRRDAAATAALAAGKAVVFTPEAVRDGFVTLEARDPERETRATFRVPAVVASAAEPEQAGALVPASAVTAAGLQVADRALYAAYEPVDEDRLNRELNAVSGAVFTDVERPYDRDLTGYLLALLGAALVLVLGGTFAATGLAAADMRQDLDILSAVGGAPRVRRLVVAAQAACVSGLGALVGLAGGVPVGVALTSPYARSYVTGGGVLLSHGESQVHVPWVFLAVVVAGLPLLAALVTGAVTRTRWAPARRAA</sequence>
<evidence type="ECO:0000256" key="1">
    <source>
        <dbReference type="ARBA" id="ARBA00004651"/>
    </source>
</evidence>
<evidence type="ECO:0000256" key="3">
    <source>
        <dbReference type="ARBA" id="ARBA00022692"/>
    </source>
</evidence>
<feature type="domain" description="ABC3 transporter permease C-terminal" evidence="8">
    <location>
        <begin position="276"/>
        <end position="393"/>
    </location>
</feature>
<evidence type="ECO:0000313" key="10">
    <source>
        <dbReference type="Proteomes" id="UP001317259"/>
    </source>
</evidence>